<evidence type="ECO:0000256" key="13">
    <source>
        <dbReference type="ARBA" id="ARBA00073645"/>
    </source>
</evidence>
<protein>
    <recommendedName>
        <fullName evidence="13">Glutamate/aspartate import permease protein GltK</fullName>
    </recommendedName>
    <alternativeName>
        <fullName evidence="9">Histidine/lysine/arginine/ornithine transport system permease protein HisM</fullName>
    </alternativeName>
</protein>
<dbReference type="InterPro" id="IPR010065">
    <property type="entry name" value="AA_ABC_transptr_permease_3TM"/>
</dbReference>
<feature type="transmembrane region" description="Helical" evidence="14">
    <location>
        <begin position="238"/>
        <end position="259"/>
    </location>
</feature>
<dbReference type="NCBIfam" id="TIGR01726">
    <property type="entry name" value="HEQRo_perm_3TM"/>
    <property type="match status" value="1"/>
</dbReference>
<evidence type="ECO:0000256" key="11">
    <source>
        <dbReference type="ARBA" id="ARBA00060298"/>
    </source>
</evidence>
<dbReference type="GO" id="GO:0022857">
    <property type="term" value="F:transmembrane transporter activity"/>
    <property type="evidence" value="ECO:0007669"/>
    <property type="project" value="InterPro"/>
</dbReference>
<evidence type="ECO:0000313" key="16">
    <source>
        <dbReference type="EMBL" id="RDJ25524.1"/>
    </source>
</evidence>
<evidence type="ECO:0000256" key="6">
    <source>
        <dbReference type="ARBA" id="ARBA00022970"/>
    </source>
</evidence>
<evidence type="ECO:0000256" key="12">
    <source>
        <dbReference type="ARBA" id="ARBA00062718"/>
    </source>
</evidence>
<evidence type="ECO:0000256" key="2">
    <source>
        <dbReference type="ARBA" id="ARBA00010072"/>
    </source>
</evidence>
<dbReference type="Pfam" id="PF00528">
    <property type="entry name" value="BPD_transp_1"/>
    <property type="match status" value="1"/>
</dbReference>
<gene>
    <name evidence="16" type="ORF">DWE98_12470</name>
</gene>
<dbReference type="GO" id="GO:0006865">
    <property type="term" value="P:amino acid transport"/>
    <property type="evidence" value="ECO:0007669"/>
    <property type="project" value="UniProtKB-KW"/>
</dbReference>
<dbReference type="GO" id="GO:0043190">
    <property type="term" value="C:ATP-binding cassette (ABC) transporter complex"/>
    <property type="evidence" value="ECO:0007669"/>
    <property type="project" value="InterPro"/>
</dbReference>
<dbReference type="Gene3D" id="1.10.3720.10">
    <property type="entry name" value="MetI-like"/>
    <property type="match status" value="1"/>
</dbReference>
<organism evidence="16 17">
    <name type="scientific">Bosea caraganae</name>
    <dbReference type="NCBI Taxonomy" id="2763117"/>
    <lineage>
        <taxon>Bacteria</taxon>
        <taxon>Pseudomonadati</taxon>
        <taxon>Pseudomonadota</taxon>
        <taxon>Alphaproteobacteria</taxon>
        <taxon>Hyphomicrobiales</taxon>
        <taxon>Boseaceae</taxon>
        <taxon>Bosea</taxon>
    </lineage>
</organism>
<evidence type="ECO:0000256" key="9">
    <source>
        <dbReference type="ARBA" id="ARBA00039779"/>
    </source>
</evidence>
<reference evidence="17" key="1">
    <citation type="submission" date="2018-07" db="EMBL/GenBank/DDBJ databases">
        <authorList>
            <person name="Safronova V.I."/>
            <person name="Chirak E.R."/>
            <person name="Sazanova A.L."/>
        </authorList>
    </citation>
    <scope>NUCLEOTIDE SEQUENCE [LARGE SCALE GENOMIC DNA]</scope>
    <source>
        <strain evidence="17">RCAM04685</strain>
    </source>
</reference>
<feature type="transmembrane region" description="Helical" evidence="14">
    <location>
        <begin position="58"/>
        <end position="83"/>
    </location>
</feature>
<dbReference type="CDD" id="cd06261">
    <property type="entry name" value="TM_PBP2"/>
    <property type="match status" value="1"/>
</dbReference>
<evidence type="ECO:0000256" key="4">
    <source>
        <dbReference type="ARBA" id="ARBA00022475"/>
    </source>
</evidence>
<comment type="caution">
    <text evidence="16">The sequence shown here is derived from an EMBL/GenBank/DDBJ whole genome shotgun (WGS) entry which is preliminary data.</text>
</comment>
<comment type="subcellular location">
    <subcellularLocation>
        <location evidence="1">Cell inner membrane</location>
        <topology evidence="1">Multi-pass membrane protein</topology>
    </subcellularLocation>
    <subcellularLocation>
        <location evidence="14">Cell membrane</location>
        <topology evidence="14">Multi-pass membrane protein</topology>
    </subcellularLocation>
</comment>
<dbReference type="PROSITE" id="PS50928">
    <property type="entry name" value="ABC_TM1"/>
    <property type="match status" value="1"/>
</dbReference>
<evidence type="ECO:0000256" key="14">
    <source>
        <dbReference type="RuleBase" id="RU363032"/>
    </source>
</evidence>
<keyword evidence="6" id="KW-0029">Amino-acid transport</keyword>
<keyword evidence="5 14" id="KW-0812">Transmembrane</keyword>
<dbReference type="InterPro" id="IPR000515">
    <property type="entry name" value="MetI-like"/>
</dbReference>
<dbReference type="EMBL" id="QQTP01000005">
    <property type="protein sequence ID" value="RDJ25524.1"/>
    <property type="molecule type" value="Genomic_DNA"/>
</dbReference>
<dbReference type="OrthoDB" id="9814550at2"/>
<evidence type="ECO:0000256" key="7">
    <source>
        <dbReference type="ARBA" id="ARBA00022989"/>
    </source>
</evidence>
<dbReference type="AlphaFoldDB" id="A0A370L725"/>
<dbReference type="Proteomes" id="UP000255207">
    <property type="component" value="Unassembled WGS sequence"/>
</dbReference>
<dbReference type="RefSeq" id="WP_114829570.1">
    <property type="nucleotide sequence ID" value="NZ_QQTO01000021.1"/>
</dbReference>
<keyword evidence="4" id="KW-1003">Cell membrane</keyword>
<evidence type="ECO:0000256" key="5">
    <source>
        <dbReference type="ARBA" id="ARBA00022692"/>
    </source>
</evidence>
<keyword evidence="8 14" id="KW-0472">Membrane</keyword>
<evidence type="ECO:0000256" key="3">
    <source>
        <dbReference type="ARBA" id="ARBA00022448"/>
    </source>
</evidence>
<evidence type="ECO:0000313" key="17">
    <source>
        <dbReference type="Proteomes" id="UP000255207"/>
    </source>
</evidence>
<sequence>MNTEPEDIVIVPKRHYGRLIGAALVLVALGAIVQAFAVGQIEWPYVARFLTVPVILQALANTIIMAILAMILGLVLGVIFAVMRLSANPVLSSTALGYIWFFRAIPVLLQLLLWYNLALVFPTLGIPGLFAFKTVDVMTPFVAALLGLGIQQGAFTAEVVRAGLLSVDQGQYEAAQTLGMTRLQLLYRIIMPQAMRVIVPPVGNEFIGMVKLTSLASVVQFSELLYTAQSIYYANSRVIELLIVAAFWYLIVVTILSLIQGRIEAYYARGVAVSARR</sequence>
<feature type="domain" description="ABC transmembrane type-1" evidence="15">
    <location>
        <begin position="59"/>
        <end position="260"/>
    </location>
</feature>
<dbReference type="FunFam" id="1.10.3720.10:FF:000006">
    <property type="entry name" value="Glutamate/aspartate ABC transporter, permease protein GltK"/>
    <property type="match status" value="1"/>
</dbReference>
<name>A0A370L725_9HYPH</name>
<accession>A0A370L725</accession>
<feature type="transmembrane region" description="Helical" evidence="14">
    <location>
        <begin position="95"/>
        <end position="115"/>
    </location>
</feature>
<dbReference type="SUPFAM" id="SSF161098">
    <property type="entry name" value="MetI-like"/>
    <property type="match status" value="1"/>
</dbReference>
<comment type="subunit">
    <text evidence="12">The complex is composed of two ATP-binding proteins (GltL), two transmembrane proteins (GltJ and GltK) and a solute-binding protein (GltI).</text>
</comment>
<evidence type="ECO:0000256" key="8">
    <source>
        <dbReference type="ARBA" id="ARBA00023136"/>
    </source>
</evidence>
<dbReference type="InterPro" id="IPR035906">
    <property type="entry name" value="MetI-like_sf"/>
</dbReference>
<keyword evidence="17" id="KW-1185">Reference proteome</keyword>
<evidence type="ECO:0000256" key="1">
    <source>
        <dbReference type="ARBA" id="ARBA00004429"/>
    </source>
</evidence>
<comment type="similarity">
    <text evidence="2">Belongs to the binding-protein-dependent transport system permease family. HisMQ subfamily.</text>
</comment>
<comment type="subunit">
    <text evidence="10">The HisPMQJ complex is composed of two ATP-binding proteins (HisP), two transmembrane proteins (HisM and HisQ) and a solute-binding protein (HisJ). The HisPMQ-ArgT complex is composed of two ATP-binding proteins (HisP), two transmembrane proteins (HisM and HisQ) and a solute-binding protein (ArgT).</text>
</comment>
<feature type="transmembrane region" description="Helical" evidence="14">
    <location>
        <begin position="19"/>
        <end position="38"/>
    </location>
</feature>
<proteinExistence type="inferred from homology"/>
<dbReference type="PANTHER" id="PTHR30450:SF2">
    <property type="entry name" value="ABC TRANSPORTER PERMEASE PROTEIN"/>
    <property type="match status" value="1"/>
</dbReference>
<evidence type="ECO:0000256" key="10">
    <source>
        <dbReference type="ARBA" id="ARBA00046835"/>
    </source>
</evidence>
<dbReference type="PANTHER" id="PTHR30450">
    <property type="entry name" value="ABC TRANSPORTER PERMEASE"/>
    <property type="match status" value="1"/>
</dbReference>
<dbReference type="InterPro" id="IPR051322">
    <property type="entry name" value="AA_ABC_Transporter_Permease"/>
</dbReference>
<evidence type="ECO:0000259" key="15">
    <source>
        <dbReference type="PROSITE" id="PS50928"/>
    </source>
</evidence>
<keyword evidence="7 14" id="KW-1133">Transmembrane helix</keyword>
<comment type="function">
    <text evidence="11">Part of the ABC transporter complex GltIJKL involved in glutamate and aspartate uptake. Probably responsible for the translocation of the substrate across the membrane.</text>
</comment>
<keyword evidence="3 14" id="KW-0813">Transport</keyword>